<feature type="compositionally biased region" description="Basic and acidic residues" evidence="1">
    <location>
        <begin position="1"/>
        <end position="10"/>
    </location>
</feature>
<reference evidence="3 4" key="1">
    <citation type="submission" date="2020-12" db="EMBL/GenBank/DDBJ databases">
        <title>Halosimplex halophilum sp. nov. and Halosimplex salinum sp. nov., two new members of the genus Halosimplex.</title>
        <authorList>
            <person name="Cui H.L."/>
        </authorList>
    </citation>
    <scope>NUCLEOTIDE SEQUENCE [LARGE SCALE GENOMIC DNA]</scope>
    <source>
        <strain evidence="3 4">YGH94</strain>
    </source>
</reference>
<dbReference type="OrthoDB" id="242187at2157"/>
<evidence type="ECO:0000256" key="1">
    <source>
        <dbReference type="SAM" id="MobiDB-lite"/>
    </source>
</evidence>
<feature type="region of interest" description="Disordered" evidence="1">
    <location>
        <begin position="1"/>
        <end position="21"/>
    </location>
</feature>
<gene>
    <name evidence="3" type="ORF">I7X12_10155</name>
</gene>
<sequence length="100" mass="10410">MASERPDRGESAGPVDGVDDADSGRAAFVAALRVRRNATWGLAAGLVLALAAFVLFVLVPGSRRSPALYVGLAFVLAMSTAGLVAFLLTLGRAVRLSRRL</sequence>
<dbReference type="InterPro" id="IPR055958">
    <property type="entry name" value="DUF7536"/>
</dbReference>
<dbReference type="Proteomes" id="UP000595001">
    <property type="component" value="Chromosome"/>
</dbReference>
<evidence type="ECO:0000313" key="3">
    <source>
        <dbReference type="EMBL" id="QPV64939.1"/>
    </source>
</evidence>
<dbReference type="GeneID" id="60588858"/>
<keyword evidence="2" id="KW-0472">Membrane</keyword>
<keyword evidence="2" id="KW-1133">Transmembrane helix</keyword>
<protein>
    <submittedName>
        <fullName evidence="3">Uncharacterized protein</fullName>
    </submittedName>
</protein>
<dbReference type="RefSeq" id="WP_198063697.1">
    <property type="nucleotide sequence ID" value="NZ_CP065856.1"/>
</dbReference>
<dbReference type="KEGG" id="hlt:I7X12_10155"/>
<name>A0A7U3WBE4_9EURY</name>
<dbReference type="Pfam" id="PF24380">
    <property type="entry name" value="DUF7536"/>
    <property type="match status" value="1"/>
</dbReference>
<dbReference type="AlphaFoldDB" id="A0A7U3WBE4"/>
<dbReference type="EMBL" id="CP065856">
    <property type="protein sequence ID" value="QPV64939.1"/>
    <property type="molecule type" value="Genomic_DNA"/>
</dbReference>
<organism evidence="3 4">
    <name type="scientific">Halosimplex litoreum</name>
    <dbReference type="NCBI Taxonomy" id="1198301"/>
    <lineage>
        <taxon>Archaea</taxon>
        <taxon>Methanobacteriati</taxon>
        <taxon>Methanobacteriota</taxon>
        <taxon>Stenosarchaea group</taxon>
        <taxon>Halobacteria</taxon>
        <taxon>Halobacteriales</taxon>
        <taxon>Haloarculaceae</taxon>
        <taxon>Halosimplex</taxon>
    </lineage>
</organism>
<proteinExistence type="predicted"/>
<feature type="transmembrane region" description="Helical" evidence="2">
    <location>
        <begin position="40"/>
        <end position="61"/>
    </location>
</feature>
<feature type="transmembrane region" description="Helical" evidence="2">
    <location>
        <begin position="67"/>
        <end position="90"/>
    </location>
</feature>
<evidence type="ECO:0000256" key="2">
    <source>
        <dbReference type="SAM" id="Phobius"/>
    </source>
</evidence>
<accession>A0A7U3WBE4</accession>
<keyword evidence="2" id="KW-0812">Transmembrane</keyword>
<evidence type="ECO:0000313" key="4">
    <source>
        <dbReference type="Proteomes" id="UP000595001"/>
    </source>
</evidence>
<keyword evidence="4" id="KW-1185">Reference proteome</keyword>